<organism evidence="1 2">
    <name type="scientific">Bradyrhizobium retamae</name>
    <dbReference type="NCBI Taxonomy" id="1300035"/>
    <lineage>
        <taxon>Bacteria</taxon>
        <taxon>Pseudomonadati</taxon>
        <taxon>Pseudomonadota</taxon>
        <taxon>Alphaproteobacteria</taxon>
        <taxon>Hyphomicrobiales</taxon>
        <taxon>Nitrobacteraceae</taxon>
        <taxon>Bradyrhizobium</taxon>
    </lineage>
</organism>
<sequence>MLQRRGEFGKRKQTKGVNEQRLLAIDRLAPSTWKRLVRPVAWDSKRSDLGVAQAQSLYARDLSDLEDSKSLTTKYMEGMGYLSRTQILTGLKCSSTQPCPL</sequence>
<keyword evidence="2" id="KW-1185">Reference proteome</keyword>
<dbReference type="EMBL" id="LLYA01000102">
    <property type="protein sequence ID" value="KRR28181.1"/>
    <property type="molecule type" value="Genomic_DNA"/>
</dbReference>
<proteinExistence type="predicted"/>
<protein>
    <submittedName>
        <fullName evidence="1">Uncharacterized protein</fullName>
    </submittedName>
</protein>
<gene>
    <name evidence="1" type="ORF">CQ13_39650</name>
</gene>
<evidence type="ECO:0000313" key="1">
    <source>
        <dbReference type="EMBL" id="KRR28181.1"/>
    </source>
</evidence>
<dbReference type="AlphaFoldDB" id="A0A0R3NDN9"/>
<accession>A0A0R3NDN9</accession>
<name>A0A0R3NDN9_9BRAD</name>
<reference evidence="1 2" key="1">
    <citation type="submission" date="2014-03" db="EMBL/GenBank/DDBJ databases">
        <title>Bradyrhizobium valentinum sp. nov., isolated from effective nodules of Lupinus mariae-josephae, a lupine endemic of basic-lime soils in Eastern Spain.</title>
        <authorList>
            <person name="Duran D."/>
            <person name="Rey L."/>
            <person name="Navarro A."/>
            <person name="Busquets A."/>
            <person name="Imperial J."/>
            <person name="Ruiz-Argueso T."/>
        </authorList>
    </citation>
    <scope>NUCLEOTIDE SEQUENCE [LARGE SCALE GENOMIC DNA]</scope>
    <source>
        <strain evidence="1 2">Ro19</strain>
    </source>
</reference>
<dbReference type="Proteomes" id="UP000052023">
    <property type="component" value="Unassembled WGS sequence"/>
</dbReference>
<comment type="caution">
    <text evidence="1">The sequence shown here is derived from an EMBL/GenBank/DDBJ whole genome shotgun (WGS) entry which is preliminary data.</text>
</comment>
<evidence type="ECO:0000313" key="2">
    <source>
        <dbReference type="Proteomes" id="UP000052023"/>
    </source>
</evidence>